<dbReference type="EMBL" id="JANRHA010000001">
    <property type="protein sequence ID" value="MDG3012975.1"/>
    <property type="molecule type" value="Genomic_DNA"/>
</dbReference>
<dbReference type="InterPro" id="IPR050922">
    <property type="entry name" value="LytR/CpsA/Psr_CW_biosynth"/>
</dbReference>
<evidence type="ECO:0000256" key="2">
    <source>
        <dbReference type="SAM" id="MobiDB-lite"/>
    </source>
</evidence>
<evidence type="ECO:0000313" key="6">
    <source>
        <dbReference type="Proteomes" id="UP001152755"/>
    </source>
</evidence>
<dbReference type="InterPro" id="IPR027381">
    <property type="entry name" value="LytR/CpsA/Psr_C"/>
</dbReference>
<evidence type="ECO:0000313" key="5">
    <source>
        <dbReference type="EMBL" id="MDG3012975.1"/>
    </source>
</evidence>
<name>A0A9X4LVH3_9ACTN</name>
<sequence length="480" mass="49044">MLSVVVLVITGYAWRSLDTLKSHLTTVGGLGLGGHDDGATDILMVGVDSRTDAQGNPLPQSELDMLRAGDATATNTDTIVLIRVPNDGSSATAISIPRDSWVKVPGIGMSKINAAFGATKEATRRKLVEQGDKNPADVEKKSTQAGREALIQSVSGLTGITVDHYAEVGLLGFVLLTDAVGGVDVCLKNPVDEPMSGAHFPAGEQTLSGPNALSFVRQRHDLPRGDLDRIVRQQAYMASLAHKVLSAGTLANPGKVDQLTKAVQRSIVLDSDWDVIKFAQQLQNLAGGHVRFMTIPVINPDATSPDGESIVKVDPVRVHAFVDELVGRSDHSPSGAATATPAPKVDPATVTVDVANDSTVSGLASEVSAALTSMGYREGDVGNFSGTSVDSSQVRARGADDHGAAAVAAALGGLTVQADPTLPAGAVQVVLADDYSGPGSAGATGAGASSDQQDPTGTGSATPTPDRAITAGGSGPACVN</sequence>
<evidence type="ECO:0000256" key="1">
    <source>
        <dbReference type="ARBA" id="ARBA00006068"/>
    </source>
</evidence>
<dbReference type="Proteomes" id="UP001152755">
    <property type="component" value="Unassembled WGS sequence"/>
</dbReference>
<dbReference type="Pfam" id="PF13399">
    <property type="entry name" value="LytR_C"/>
    <property type="match status" value="1"/>
</dbReference>
<dbReference type="NCBIfam" id="TIGR00350">
    <property type="entry name" value="lytR_cpsA_psr"/>
    <property type="match status" value="1"/>
</dbReference>
<evidence type="ECO:0000259" key="3">
    <source>
        <dbReference type="Pfam" id="PF03816"/>
    </source>
</evidence>
<dbReference type="Pfam" id="PF03816">
    <property type="entry name" value="LytR_cpsA_psr"/>
    <property type="match status" value="1"/>
</dbReference>
<feature type="domain" description="Cell envelope-related transcriptional attenuator" evidence="3">
    <location>
        <begin position="75"/>
        <end position="245"/>
    </location>
</feature>
<dbReference type="AlphaFoldDB" id="A0A9X4LVH3"/>
<feature type="region of interest" description="Disordered" evidence="2">
    <location>
        <begin position="438"/>
        <end position="480"/>
    </location>
</feature>
<dbReference type="InterPro" id="IPR004474">
    <property type="entry name" value="LytR_CpsA_psr"/>
</dbReference>
<gene>
    <name evidence="5" type="ORF">NVS88_00185</name>
</gene>
<dbReference type="Gene3D" id="3.40.630.190">
    <property type="entry name" value="LCP protein"/>
    <property type="match status" value="1"/>
</dbReference>
<organism evidence="5 6">
    <name type="scientific">Speluncibacter jeojiensis</name>
    <dbReference type="NCBI Taxonomy" id="2710754"/>
    <lineage>
        <taxon>Bacteria</taxon>
        <taxon>Bacillati</taxon>
        <taxon>Actinomycetota</taxon>
        <taxon>Actinomycetes</taxon>
        <taxon>Mycobacteriales</taxon>
        <taxon>Speluncibacteraceae</taxon>
        <taxon>Speluncibacter</taxon>
    </lineage>
</organism>
<comment type="caution">
    <text evidence="5">The sequence shown here is derived from an EMBL/GenBank/DDBJ whole genome shotgun (WGS) entry which is preliminary data.</text>
</comment>
<dbReference type="Gene3D" id="3.30.70.2390">
    <property type="match status" value="1"/>
</dbReference>
<feature type="compositionally biased region" description="Polar residues" evidence="2">
    <location>
        <begin position="451"/>
        <end position="463"/>
    </location>
</feature>
<feature type="domain" description="LytR/CpsA/Psr regulator C-terminal" evidence="4">
    <location>
        <begin position="349"/>
        <end position="435"/>
    </location>
</feature>
<keyword evidence="6" id="KW-1185">Reference proteome</keyword>
<dbReference type="PANTHER" id="PTHR33392:SF6">
    <property type="entry name" value="POLYISOPRENYL-TEICHOIC ACID--PEPTIDOGLYCAN TEICHOIC ACID TRANSFERASE TAGU"/>
    <property type="match status" value="1"/>
</dbReference>
<proteinExistence type="inferred from homology"/>
<dbReference type="PANTHER" id="PTHR33392">
    <property type="entry name" value="POLYISOPRENYL-TEICHOIC ACID--PEPTIDOGLYCAN TEICHOIC ACID TRANSFERASE TAGU"/>
    <property type="match status" value="1"/>
</dbReference>
<reference evidence="5" key="1">
    <citation type="submission" date="2022-08" db="EMBL/GenBank/DDBJ databases">
        <title>Genome analysis of Corynebacteriales strain.</title>
        <authorList>
            <person name="Lee S.D."/>
        </authorList>
    </citation>
    <scope>NUCLEOTIDE SEQUENCE</scope>
    <source>
        <strain evidence="5">D3-21</strain>
    </source>
</reference>
<protein>
    <submittedName>
        <fullName evidence="5">LCP family protein</fullName>
    </submittedName>
</protein>
<evidence type="ECO:0000259" key="4">
    <source>
        <dbReference type="Pfam" id="PF13399"/>
    </source>
</evidence>
<accession>A0A9X4LVH3</accession>
<comment type="similarity">
    <text evidence="1">Belongs to the LytR/CpsA/Psr (LCP) family.</text>
</comment>